<organism evidence="3 4">
    <name type="scientific">Trichonephila inaurata madagascariensis</name>
    <dbReference type="NCBI Taxonomy" id="2747483"/>
    <lineage>
        <taxon>Eukaryota</taxon>
        <taxon>Metazoa</taxon>
        <taxon>Ecdysozoa</taxon>
        <taxon>Arthropoda</taxon>
        <taxon>Chelicerata</taxon>
        <taxon>Arachnida</taxon>
        <taxon>Araneae</taxon>
        <taxon>Araneomorphae</taxon>
        <taxon>Entelegynae</taxon>
        <taxon>Araneoidea</taxon>
        <taxon>Nephilidae</taxon>
        <taxon>Trichonephila</taxon>
        <taxon>Trichonephila inaurata</taxon>
    </lineage>
</organism>
<dbReference type="SUPFAM" id="SSF56672">
    <property type="entry name" value="DNA/RNA polymerases"/>
    <property type="match status" value="1"/>
</dbReference>
<keyword evidence="4" id="KW-1185">Reference proteome</keyword>
<accession>A0A8X6XVI7</accession>
<dbReference type="EMBL" id="BMAV01013381">
    <property type="protein sequence ID" value="GFY61013.1"/>
    <property type="molecule type" value="Genomic_DNA"/>
</dbReference>
<evidence type="ECO:0000259" key="2">
    <source>
        <dbReference type="Pfam" id="PF00078"/>
    </source>
</evidence>
<dbReference type="Gene3D" id="2.40.70.10">
    <property type="entry name" value="Acid Proteases"/>
    <property type="match status" value="1"/>
</dbReference>
<dbReference type="AlphaFoldDB" id="A0A8X6XVI7"/>
<evidence type="ECO:0000313" key="3">
    <source>
        <dbReference type="EMBL" id="GFY61013.1"/>
    </source>
</evidence>
<dbReference type="Pfam" id="PF05380">
    <property type="entry name" value="Peptidase_A17"/>
    <property type="match status" value="1"/>
</dbReference>
<feature type="domain" description="Reverse transcriptase" evidence="2">
    <location>
        <begin position="822"/>
        <end position="943"/>
    </location>
</feature>
<reference evidence="3" key="1">
    <citation type="submission" date="2020-08" db="EMBL/GenBank/DDBJ databases">
        <title>Multicomponent nature underlies the extraordinary mechanical properties of spider dragline silk.</title>
        <authorList>
            <person name="Kono N."/>
            <person name="Nakamura H."/>
            <person name="Mori M."/>
            <person name="Yoshida Y."/>
            <person name="Ohtoshi R."/>
            <person name="Malay A.D."/>
            <person name="Moran D.A.P."/>
            <person name="Tomita M."/>
            <person name="Numata K."/>
            <person name="Arakawa K."/>
        </authorList>
    </citation>
    <scope>NUCLEOTIDE SEQUENCE</scope>
</reference>
<evidence type="ECO:0000313" key="4">
    <source>
        <dbReference type="Proteomes" id="UP000886998"/>
    </source>
</evidence>
<dbReference type="InterPro" id="IPR000477">
    <property type="entry name" value="RT_dom"/>
</dbReference>
<name>A0A8X6XVI7_9ARAC</name>
<dbReference type="InterPro" id="IPR021109">
    <property type="entry name" value="Peptidase_aspartic_dom_sf"/>
</dbReference>
<protein>
    <recommendedName>
        <fullName evidence="2">Reverse transcriptase domain-containing protein</fullName>
    </recommendedName>
</protein>
<gene>
    <name evidence="3" type="primary">AVEN_70056_1</name>
    <name evidence="3" type="ORF">TNIN_442341</name>
</gene>
<dbReference type="Gene3D" id="3.30.70.270">
    <property type="match status" value="1"/>
</dbReference>
<dbReference type="Pfam" id="PF03564">
    <property type="entry name" value="DUF1759"/>
    <property type="match status" value="1"/>
</dbReference>
<dbReference type="PANTHER" id="PTHR47331">
    <property type="entry name" value="PHD-TYPE DOMAIN-CONTAINING PROTEIN"/>
    <property type="match status" value="1"/>
</dbReference>
<dbReference type="Pfam" id="PF13650">
    <property type="entry name" value="Asp_protease_2"/>
    <property type="match status" value="1"/>
</dbReference>
<dbReference type="Proteomes" id="UP000886998">
    <property type="component" value="Unassembled WGS sequence"/>
</dbReference>
<dbReference type="InterPro" id="IPR005312">
    <property type="entry name" value="DUF1759"/>
</dbReference>
<dbReference type="InterPro" id="IPR043502">
    <property type="entry name" value="DNA/RNA_pol_sf"/>
</dbReference>
<dbReference type="OrthoDB" id="6510057at2759"/>
<dbReference type="Gene3D" id="3.10.10.10">
    <property type="entry name" value="HIV Type 1 Reverse Transcriptase, subunit A, domain 1"/>
    <property type="match status" value="1"/>
</dbReference>
<comment type="caution">
    <text evidence="3">The sequence shown here is derived from an EMBL/GenBank/DDBJ whole genome shotgun (WGS) entry which is preliminary data.</text>
</comment>
<dbReference type="GO" id="GO:0071897">
    <property type="term" value="P:DNA biosynthetic process"/>
    <property type="evidence" value="ECO:0007669"/>
    <property type="project" value="UniProtKB-ARBA"/>
</dbReference>
<evidence type="ECO:0000256" key="1">
    <source>
        <dbReference type="SAM" id="MobiDB-lite"/>
    </source>
</evidence>
<proteinExistence type="predicted"/>
<dbReference type="InterPro" id="IPR008042">
    <property type="entry name" value="Retrotrans_Pao"/>
</dbReference>
<dbReference type="PANTHER" id="PTHR47331:SF5">
    <property type="entry name" value="RIBONUCLEASE H"/>
    <property type="match status" value="1"/>
</dbReference>
<feature type="region of interest" description="Disordered" evidence="1">
    <location>
        <begin position="445"/>
        <end position="467"/>
    </location>
</feature>
<dbReference type="InterPro" id="IPR043128">
    <property type="entry name" value="Rev_trsase/Diguanyl_cyclase"/>
</dbReference>
<dbReference type="Pfam" id="PF00078">
    <property type="entry name" value="RVT_1"/>
    <property type="match status" value="1"/>
</dbReference>
<sequence length="1114" mass="127978">MDLERLKTKRSTVRSLFTKLVTKINANIETPVNEEINREIKLEILQDLKCQLVEKIKDLKELDFGIEKVVDISDLEKEIMDSEKYRETGTIVRSKLDRYMTLLERTSSNISDGCTSSEQVSRETETNIIRNSFKTENSVKLPRININTFSGESSEWLDFYNSFEIAIHKNDTLSKIEKFTYLKSYLRGAASTAISGFALTNENYDSAIQLLQDRFGRKELAINAHMTKLLQLETVKSVNNVPALRKLYDNIEIQVRSLQSLGIRTETYSNLLFPVILQKVPLEINILYNRQRKCDATDINDLICFLKQEIQSRETAFSMSNSNSFASEPNRRQTLKMHSPQNYPNKSNFNSSHAMVTHHSQPQIKCVFCFKNNKSDTTHISEDCPLDLEQRKNAIKLLKKCFICFGNFHITRNCKKKYLACKCKSGFPHNKLICELLSPPNKTKNQPLSCEDEHDKQPESEGQTTTLSTLGDRNDLIFLQTFVAQINGIKIRGLIDTGSSKSFVSKRVVDLLQLKSSSTEELIIYAFGSEGRKQSFDIVKLKLQSISNSRLSIDIRAAVTDKITHGRISVPSGFVRKIALKKGLILADDGFSTEIDLLIGSDFICEILGDRNLKISKRLMATNSIFGEILQGRINNEGNVKEVQVNYLSTIDQKMDYDQINKFWELENMGINKQESSNSDLQILEKFEENTTYTNGRYETKLLWKDDKIQLSNNYEVAKRRLFNLNDKFKRDKGLYLNYKEIIQQQLKDGIVEFTDCEPNKTCPGYFMPHHAVIREEKETTKVRICFDASSKSRDQLSLNDLLYCGPNLNPELLRIILKFRIEKIAMCADIQRAFLEIGIKEEDRIYLQFLWGHDNGTCLDLEGQPVRVLRMTRVPFGVNCSPFLLAATIRTHLEKYEHFEVTEKLRDLYVDDFLCSVDSLAKAKQFVKDATYILSDAGMNLRKWITSSAELRKWLKNENIDCRGNTSVPIADQKVLGLVWNVNNDSLAIDTSQILKVKDINPSKRSMLSTCGMLFDPLGMLSPFTVRLKLLLQNTWERDLKWDDPLPMDIQDTFQSWIDEVDTIPQISLPRTYFSNVETKMAEIHIFPTPAKGTWFVWLTLGKALMMTYLQVS</sequence>